<evidence type="ECO:0000256" key="1">
    <source>
        <dbReference type="ARBA" id="ARBA00023125"/>
    </source>
</evidence>
<proteinExistence type="predicted"/>
<dbReference type="InterPro" id="IPR010982">
    <property type="entry name" value="Lambda_DNA-bd_dom_sf"/>
</dbReference>
<accession>A0ABV8QRJ2</accession>
<dbReference type="Pfam" id="PF12844">
    <property type="entry name" value="HTH_19"/>
    <property type="match status" value="1"/>
</dbReference>
<name>A0ABV8QRJ2_9BACT</name>
<evidence type="ECO:0000313" key="3">
    <source>
        <dbReference type="EMBL" id="MFC4262436.1"/>
    </source>
</evidence>
<feature type="domain" description="HTH cro/C1-type" evidence="2">
    <location>
        <begin position="10"/>
        <end position="64"/>
    </location>
</feature>
<dbReference type="SMART" id="SM00530">
    <property type="entry name" value="HTH_XRE"/>
    <property type="match status" value="1"/>
</dbReference>
<dbReference type="PANTHER" id="PTHR46558">
    <property type="entry name" value="TRACRIPTIONAL REGULATORY PROTEIN-RELATED-RELATED"/>
    <property type="match status" value="1"/>
</dbReference>
<dbReference type="CDD" id="cd00093">
    <property type="entry name" value="HTH_XRE"/>
    <property type="match status" value="1"/>
</dbReference>
<dbReference type="SUPFAM" id="SSF47413">
    <property type="entry name" value="lambda repressor-like DNA-binding domains"/>
    <property type="match status" value="1"/>
</dbReference>
<dbReference type="InterPro" id="IPR001387">
    <property type="entry name" value="Cro/C1-type_HTH"/>
</dbReference>
<reference evidence="4" key="1">
    <citation type="journal article" date="2019" name="Int. J. Syst. Evol. Microbiol.">
        <title>The Global Catalogue of Microorganisms (GCM) 10K type strain sequencing project: providing services to taxonomists for standard genome sequencing and annotation.</title>
        <authorList>
            <consortium name="The Broad Institute Genomics Platform"/>
            <consortium name="The Broad Institute Genome Sequencing Center for Infectious Disease"/>
            <person name="Wu L."/>
            <person name="Ma J."/>
        </authorList>
    </citation>
    <scope>NUCLEOTIDE SEQUENCE [LARGE SCALE GENOMIC DNA]</scope>
    <source>
        <strain evidence="4">CECT 8289</strain>
    </source>
</reference>
<gene>
    <name evidence="3" type="ORF">ACFOWM_06090</name>
</gene>
<keyword evidence="1" id="KW-0238">DNA-binding</keyword>
<dbReference type="EMBL" id="JBHSCZ010000001">
    <property type="protein sequence ID" value="MFC4262436.1"/>
    <property type="molecule type" value="Genomic_DNA"/>
</dbReference>
<protein>
    <submittedName>
        <fullName evidence="3">Helix-turn-helix domain-containing protein</fullName>
    </submittedName>
</protein>
<sequence length="170" mass="19139">MDNIFFGKNLKYLRKKKGLTQSEILNGIGFKRTTWNMYENQKSFPKFEDLIKISKYFDVSLSQLVEFDLLEGGDLQKNNFAKNSRKGGDLGGDLGGDAQKKGNNWSLNDSQTIYNTNYNNLLKEIELKDSVIEALRGQIAALKDSNATLNSLIREMGKDDDISQKRSAAG</sequence>
<dbReference type="PANTHER" id="PTHR46558:SF11">
    <property type="entry name" value="HTH-TYPE TRANSCRIPTIONAL REGULATOR XRE"/>
    <property type="match status" value="1"/>
</dbReference>
<dbReference type="Gene3D" id="1.10.260.40">
    <property type="entry name" value="lambda repressor-like DNA-binding domains"/>
    <property type="match status" value="1"/>
</dbReference>
<keyword evidence="4" id="KW-1185">Reference proteome</keyword>
<dbReference type="PROSITE" id="PS50943">
    <property type="entry name" value="HTH_CROC1"/>
    <property type="match status" value="1"/>
</dbReference>
<organism evidence="3 4">
    <name type="scientific">Ferruginibacter yonginensis</name>
    <dbReference type="NCBI Taxonomy" id="1310416"/>
    <lineage>
        <taxon>Bacteria</taxon>
        <taxon>Pseudomonadati</taxon>
        <taxon>Bacteroidota</taxon>
        <taxon>Chitinophagia</taxon>
        <taxon>Chitinophagales</taxon>
        <taxon>Chitinophagaceae</taxon>
        <taxon>Ferruginibacter</taxon>
    </lineage>
</organism>
<comment type="caution">
    <text evidence="3">The sequence shown here is derived from an EMBL/GenBank/DDBJ whole genome shotgun (WGS) entry which is preliminary data.</text>
</comment>
<evidence type="ECO:0000313" key="4">
    <source>
        <dbReference type="Proteomes" id="UP001595907"/>
    </source>
</evidence>
<dbReference type="RefSeq" id="WP_379707840.1">
    <property type="nucleotide sequence ID" value="NZ_JBHSCZ010000001.1"/>
</dbReference>
<dbReference type="Proteomes" id="UP001595907">
    <property type="component" value="Unassembled WGS sequence"/>
</dbReference>
<evidence type="ECO:0000259" key="2">
    <source>
        <dbReference type="PROSITE" id="PS50943"/>
    </source>
</evidence>